<dbReference type="PANTHER" id="PTHR47219:SF4">
    <property type="entry name" value="TBC1 DOMAIN FAMILY MEMBER 10A"/>
    <property type="match status" value="1"/>
</dbReference>
<reference evidence="3" key="1">
    <citation type="submission" date="2021-02" db="EMBL/GenBank/DDBJ databases">
        <authorList>
            <person name="Nowell W R."/>
        </authorList>
    </citation>
    <scope>NUCLEOTIDE SEQUENCE</scope>
</reference>
<evidence type="ECO:0000259" key="2">
    <source>
        <dbReference type="PROSITE" id="PS50086"/>
    </source>
</evidence>
<dbReference type="Proteomes" id="UP000663828">
    <property type="component" value="Unassembled WGS sequence"/>
</dbReference>
<dbReference type="EMBL" id="CAJNOR010001763">
    <property type="protein sequence ID" value="CAF1195467.1"/>
    <property type="molecule type" value="Genomic_DNA"/>
</dbReference>
<dbReference type="AlphaFoldDB" id="A0A814W8Y3"/>
<proteinExistence type="predicted"/>
<evidence type="ECO:0000256" key="1">
    <source>
        <dbReference type="ARBA" id="ARBA00022468"/>
    </source>
</evidence>
<accession>A0A814W8Y3</accession>
<keyword evidence="4" id="KW-1185">Reference proteome</keyword>
<dbReference type="GO" id="GO:0031267">
    <property type="term" value="F:small GTPase binding"/>
    <property type="evidence" value="ECO:0007669"/>
    <property type="project" value="TreeGrafter"/>
</dbReference>
<sequence length="348" mass="40269">MNSRQDSEKILNSYGFFVSPDELNPEETLDARIVRRREQKWLDMFARWTYFIPSRFDKVKSRCRKGIPASVRGQAWYHLSMAKYRQENADRHCLSGRLFSYYLTKKPDARIIDDINKDLPRAFPEHEMFQSDSCGQQSLSDVLTSYAVHDPEVGYCQAHAPIASILLMHLPPEQAFWVFVQINEEYVKGYFSDQLMAVKVDALATGILVEQISPKGYRLLSKLNVDPLLYTIDWYMTLFSRTYAAPKLYRILDMFFCEGVKILFRIALVIVRETLEVGPSNIVQRAHRCDNDMDLAALIKQTAKQIPLDDLIEKMAKLPVTDLDLAKACKKARQQLAEDLQARANRRK</sequence>
<evidence type="ECO:0000313" key="3">
    <source>
        <dbReference type="EMBL" id="CAF1195467.1"/>
    </source>
</evidence>
<evidence type="ECO:0000313" key="4">
    <source>
        <dbReference type="Proteomes" id="UP000663828"/>
    </source>
</evidence>
<dbReference type="Gene3D" id="1.10.10.750">
    <property type="entry name" value="Ypt/Rab-GAP domain of gyp1p, domain 1"/>
    <property type="match status" value="1"/>
</dbReference>
<comment type="caution">
    <text evidence="3">The sequence shown here is derived from an EMBL/GenBank/DDBJ whole genome shotgun (WGS) entry which is preliminary data.</text>
</comment>
<dbReference type="SUPFAM" id="SSF47923">
    <property type="entry name" value="Ypt/Rab-GAP domain of gyp1p"/>
    <property type="match status" value="2"/>
</dbReference>
<name>A0A814W8Y3_ADIRI</name>
<dbReference type="Gene3D" id="1.10.472.80">
    <property type="entry name" value="Ypt/Rab-GAP domain of gyp1p, domain 3"/>
    <property type="match status" value="1"/>
</dbReference>
<dbReference type="InterPro" id="IPR050302">
    <property type="entry name" value="Rab_GAP_TBC_domain"/>
</dbReference>
<dbReference type="InterPro" id="IPR035969">
    <property type="entry name" value="Rab-GAP_TBC_sf"/>
</dbReference>
<dbReference type="PANTHER" id="PTHR47219">
    <property type="entry name" value="RAB GTPASE-ACTIVATING PROTEIN 1-LIKE"/>
    <property type="match status" value="1"/>
</dbReference>
<dbReference type="Pfam" id="PF00566">
    <property type="entry name" value="RabGAP-TBC"/>
    <property type="match status" value="1"/>
</dbReference>
<dbReference type="InterPro" id="IPR000195">
    <property type="entry name" value="Rab-GAP-TBC_dom"/>
</dbReference>
<dbReference type="PROSITE" id="PS50086">
    <property type="entry name" value="TBC_RABGAP"/>
    <property type="match status" value="1"/>
</dbReference>
<dbReference type="Gene3D" id="1.10.8.270">
    <property type="entry name" value="putative rabgap domain of human tbc1 domain family member 14 like domains"/>
    <property type="match status" value="1"/>
</dbReference>
<dbReference type="SMART" id="SM00164">
    <property type="entry name" value="TBC"/>
    <property type="match status" value="1"/>
</dbReference>
<feature type="domain" description="Rab-GAP TBC" evidence="2">
    <location>
        <begin position="66"/>
        <end position="259"/>
    </location>
</feature>
<organism evidence="3 4">
    <name type="scientific">Adineta ricciae</name>
    <name type="common">Rotifer</name>
    <dbReference type="NCBI Taxonomy" id="249248"/>
    <lineage>
        <taxon>Eukaryota</taxon>
        <taxon>Metazoa</taxon>
        <taxon>Spiralia</taxon>
        <taxon>Gnathifera</taxon>
        <taxon>Rotifera</taxon>
        <taxon>Eurotatoria</taxon>
        <taxon>Bdelloidea</taxon>
        <taxon>Adinetida</taxon>
        <taxon>Adinetidae</taxon>
        <taxon>Adineta</taxon>
    </lineage>
</organism>
<gene>
    <name evidence="3" type="ORF">XAT740_LOCUS23366</name>
</gene>
<keyword evidence="1" id="KW-0343">GTPase activation</keyword>
<protein>
    <recommendedName>
        <fullName evidence="2">Rab-GAP TBC domain-containing protein</fullName>
    </recommendedName>
</protein>
<dbReference type="FunFam" id="1.10.8.270:FF:000007">
    <property type="entry name" value="TBC1 domain family member 10A"/>
    <property type="match status" value="1"/>
</dbReference>
<dbReference type="GO" id="GO:0005096">
    <property type="term" value="F:GTPase activator activity"/>
    <property type="evidence" value="ECO:0007669"/>
    <property type="project" value="UniProtKB-KW"/>
</dbReference>
<dbReference type="FunFam" id="1.10.10.750:FF:000001">
    <property type="entry name" value="TBC1 domain family member 10A"/>
    <property type="match status" value="1"/>
</dbReference>